<dbReference type="Gene3D" id="3.30.390.30">
    <property type="match status" value="1"/>
</dbReference>
<evidence type="ECO:0000313" key="8">
    <source>
        <dbReference type="Proteomes" id="UP000334019"/>
    </source>
</evidence>
<name>A0A5Q2RKS0_9ACTN</name>
<dbReference type="InterPro" id="IPR023753">
    <property type="entry name" value="FAD/NAD-binding_dom"/>
</dbReference>
<proteinExistence type="predicted"/>
<keyword evidence="2" id="KW-0285">Flavoprotein</keyword>
<dbReference type="PANTHER" id="PTHR43557:SF2">
    <property type="entry name" value="RIESKE DOMAIN-CONTAINING PROTEIN-RELATED"/>
    <property type="match status" value="1"/>
</dbReference>
<evidence type="ECO:0000256" key="4">
    <source>
        <dbReference type="ARBA" id="ARBA00023002"/>
    </source>
</evidence>
<dbReference type="PRINTS" id="PR00411">
    <property type="entry name" value="PNDRDTASEI"/>
</dbReference>
<evidence type="ECO:0000259" key="5">
    <source>
        <dbReference type="Pfam" id="PF07992"/>
    </source>
</evidence>
<dbReference type="GO" id="GO:0005737">
    <property type="term" value="C:cytoplasm"/>
    <property type="evidence" value="ECO:0007669"/>
    <property type="project" value="TreeGrafter"/>
</dbReference>
<dbReference type="SUPFAM" id="SSF55424">
    <property type="entry name" value="FAD/NAD-linked reductases, dimerisation (C-terminal) domain"/>
    <property type="match status" value="1"/>
</dbReference>
<dbReference type="InterPro" id="IPR036188">
    <property type="entry name" value="FAD/NAD-bd_sf"/>
</dbReference>
<keyword evidence="8" id="KW-1185">Reference proteome</keyword>
<organism evidence="7 8">
    <name type="scientific">Actinomarinicola tropica</name>
    <dbReference type="NCBI Taxonomy" id="2789776"/>
    <lineage>
        <taxon>Bacteria</taxon>
        <taxon>Bacillati</taxon>
        <taxon>Actinomycetota</taxon>
        <taxon>Acidimicrobiia</taxon>
        <taxon>Acidimicrobiales</taxon>
        <taxon>Iamiaceae</taxon>
        <taxon>Actinomarinicola</taxon>
    </lineage>
</organism>
<feature type="domain" description="FAD/NAD(P)-binding" evidence="5">
    <location>
        <begin position="3"/>
        <end position="299"/>
    </location>
</feature>
<reference evidence="7 8" key="1">
    <citation type="submission" date="2019-11" db="EMBL/GenBank/DDBJ databases">
        <authorList>
            <person name="He Y."/>
        </authorList>
    </citation>
    <scope>NUCLEOTIDE SEQUENCE [LARGE SCALE GENOMIC DNA]</scope>
    <source>
        <strain evidence="7 8">SCSIO 58843</strain>
    </source>
</reference>
<protein>
    <recommendedName>
        <fullName evidence="9">NAD(P)/FAD-dependent oxidoreductase</fullName>
    </recommendedName>
</protein>
<dbReference type="RefSeq" id="WP_153760190.1">
    <property type="nucleotide sequence ID" value="NZ_CP045851.1"/>
</dbReference>
<evidence type="ECO:0000313" key="7">
    <source>
        <dbReference type="EMBL" id="QGG96084.1"/>
    </source>
</evidence>
<accession>A0A5Q2RKS0</accession>
<dbReference type="SUPFAM" id="SSF51905">
    <property type="entry name" value="FAD/NAD(P)-binding domain"/>
    <property type="match status" value="2"/>
</dbReference>
<keyword evidence="3" id="KW-0274">FAD</keyword>
<evidence type="ECO:0000256" key="1">
    <source>
        <dbReference type="ARBA" id="ARBA00001974"/>
    </source>
</evidence>
<dbReference type="GO" id="GO:0016651">
    <property type="term" value="F:oxidoreductase activity, acting on NAD(P)H"/>
    <property type="evidence" value="ECO:0007669"/>
    <property type="project" value="TreeGrafter"/>
</dbReference>
<dbReference type="InterPro" id="IPR016156">
    <property type="entry name" value="FAD/NAD-linked_Rdtase_dimer_sf"/>
</dbReference>
<dbReference type="EMBL" id="CP045851">
    <property type="protein sequence ID" value="QGG96084.1"/>
    <property type="molecule type" value="Genomic_DNA"/>
</dbReference>
<dbReference type="Pfam" id="PF07992">
    <property type="entry name" value="Pyr_redox_2"/>
    <property type="match status" value="1"/>
</dbReference>
<dbReference type="Pfam" id="PF14759">
    <property type="entry name" value="Reductase_C"/>
    <property type="match status" value="1"/>
</dbReference>
<evidence type="ECO:0000259" key="6">
    <source>
        <dbReference type="Pfam" id="PF14759"/>
    </source>
</evidence>
<dbReference type="InterPro" id="IPR028202">
    <property type="entry name" value="Reductase_C"/>
</dbReference>
<feature type="domain" description="Reductase C-terminal" evidence="6">
    <location>
        <begin position="320"/>
        <end position="396"/>
    </location>
</feature>
<evidence type="ECO:0008006" key="9">
    <source>
        <dbReference type="Google" id="ProtNLM"/>
    </source>
</evidence>
<keyword evidence="4" id="KW-0560">Oxidoreductase</keyword>
<dbReference type="AlphaFoldDB" id="A0A5Q2RKS0"/>
<evidence type="ECO:0000256" key="3">
    <source>
        <dbReference type="ARBA" id="ARBA00022827"/>
    </source>
</evidence>
<dbReference type="KEGG" id="atq:GH723_13800"/>
<sequence length="397" mass="42370">MDSITVVGASLAGMRAAQTLRREGFDGRIVVVGEEPDEPYDRPPLSKAYLTGEDPTDAVRPAVRDVDQLDLTWRRGRRAVALDVADRAVELDDGERIVADGVVLACGAAARRLPGIDGIEGVHVLRTLADARALRADLDAAPRRVLVVGAGFIGAEVAASCRERGLAVTIVEALPMPLSRVLPPPLAAWCAELHRTHDVDMRLSTGVEGVEREARGRVAGVRLADGVVVEADVVVVGIGVAPNTAWLEGSGLTLDDGVVCDATTLAAPGVVAAGDVARWDHPRYGLVRVEHWDNAVEMGAHAARRLLAGDDGSAFAPVPWFWSDQYDRKIQLAGRCRPDDDVHVVEGSLEEGRVVALIGRDGELRGVFGVNRPAPLNRWRLRLADGIGWDEAIALDG</sequence>
<dbReference type="Proteomes" id="UP000334019">
    <property type="component" value="Chromosome"/>
</dbReference>
<comment type="cofactor">
    <cofactor evidence="1">
        <name>FAD</name>
        <dbReference type="ChEBI" id="CHEBI:57692"/>
    </cofactor>
</comment>
<dbReference type="Gene3D" id="3.50.50.60">
    <property type="entry name" value="FAD/NAD(P)-binding domain"/>
    <property type="match status" value="2"/>
</dbReference>
<dbReference type="PRINTS" id="PR00368">
    <property type="entry name" value="FADPNR"/>
</dbReference>
<evidence type="ECO:0000256" key="2">
    <source>
        <dbReference type="ARBA" id="ARBA00022630"/>
    </source>
</evidence>
<dbReference type="InterPro" id="IPR050446">
    <property type="entry name" value="FAD-oxidoreductase/Apoptosis"/>
</dbReference>
<dbReference type="PANTHER" id="PTHR43557">
    <property type="entry name" value="APOPTOSIS-INDUCING FACTOR 1"/>
    <property type="match status" value="1"/>
</dbReference>
<gene>
    <name evidence="7" type="ORF">GH723_13800</name>
</gene>